<dbReference type="PANTHER" id="PTHR36150">
    <property type="entry name" value="DNA GYRASE INHIBITOR YACG"/>
    <property type="match status" value="1"/>
</dbReference>
<keyword evidence="5" id="KW-1185">Reference proteome</keyword>
<feature type="binding site" evidence="3">
    <location>
        <position position="36"/>
    </location>
    <ligand>
        <name>Zn(2+)</name>
        <dbReference type="ChEBI" id="CHEBI:29105"/>
    </ligand>
</feature>
<feature type="binding site" evidence="3">
    <location>
        <position position="32"/>
    </location>
    <ligand>
        <name>Zn(2+)</name>
        <dbReference type="ChEBI" id="CHEBI:29105"/>
    </ligand>
</feature>
<accession>A0A838Y3G0</accession>
<comment type="caution">
    <text evidence="4">The sequence shown here is derived from an EMBL/GenBank/DDBJ whole genome shotgun (WGS) entry which is preliminary data.</text>
</comment>
<dbReference type="RefSeq" id="WP_181761702.1">
    <property type="nucleotide sequence ID" value="NZ_BMCR01000004.1"/>
</dbReference>
<dbReference type="SUPFAM" id="SSF57716">
    <property type="entry name" value="Glucocorticoid receptor-like (DNA-binding domain)"/>
    <property type="match status" value="1"/>
</dbReference>
<dbReference type="GO" id="GO:0008657">
    <property type="term" value="F:DNA topoisomerase type II (double strand cut, ATP-hydrolyzing) inhibitor activity"/>
    <property type="evidence" value="ECO:0007669"/>
    <property type="project" value="UniProtKB-UniRule"/>
</dbReference>
<keyword evidence="2 3" id="KW-0862">Zinc</keyword>
<dbReference type="GO" id="GO:0006355">
    <property type="term" value="P:regulation of DNA-templated transcription"/>
    <property type="evidence" value="ECO:0007669"/>
    <property type="project" value="InterPro"/>
</dbReference>
<dbReference type="InterPro" id="IPR005584">
    <property type="entry name" value="DNA_gyrase_inhibitor_YacG"/>
</dbReference>
<evidence type="ECO:0000256" key="2">
    <source>
        <dbReference type="ARBA" id="ARBA00022833"/>
    </source>
</evidence>
<sequence>MTDSEDKKTAQRPVRPCPQCGKLSLEAFYPFCSKRCADVDLNRWLSGSYSVPVVELEPEDLEELARRQEEG</sequence>
<evidence type="ECO:0000313" key="4">
    <source>
        <dbReference type="EMBL" id="MBA4613503.1"/>
    </source>
</evidence>
<dbReference type="Gene3D" id="3.30.50.10">
    <property type="entry name" value="Erythroid Transcription Factor GATA-1, subunit A"/>
    <property type="match status" value="1"/>
</dbReference>
<keyword evidence="1 3" id="KW-0479">Metal-binding</keyword>
<organism evidence="4 5">
    <name type="scientific">Stappia taiwanensis</name>
    <dbReference type="NCBI Taxonomy" id="992267"/>
    <lineage>
        <taxon>Bacteria</taxon>
        <taxon>Pseudomonadati</taxon>
        <taxon>Pseudomonadota</taxon>
        <taxon>Alphaproteobacteria</taxon>
        <taxon>Hyphomicrobiales</taxon>
        <taxon>Stappiaceae</taxon>
        <taxon>Stappia</taxon>
    </lineage>
</organism>
<dbReference type="Pfam" id="PF03884">
    <property type="entry name" value="YacG"/>
    <property type="match status" value="1"/>
</dbReference>
<dbReference type="PANTHER" id="PTHR36150:SF1">
    <property type="entry name" value="DNA GYRASE INHIBITOR YACG"/>
    <property type="match status" value="1"/>
</dbReference>
<comment type="subunit">
    <text evidence="3">Interacts with GyrB.</text>
</comment>
<dbReference type="HAMAP" id="MF_00649">
    <property type="entry name" value="DNA_gyrase_inhibitor_YacG"/>
    <property type="match status" value="1"/>
</dbReference>
<comment type="cofactor">
    <cofactor evidence="3">
        <name>Zn(2+)</name>
        <dbReference type="ChEBI" id="CHEBI:29105"/>
    </cofactor>
    <text evidence="3">Binds 1 zinc ion.</text>
</comment>
<dbReference type="EMBL" id="JACEON010000020">
    <property type="protein sequence ID" value="MBA4613503.1"/>
    <property type="molecule type" value="Genomic_DNA"/>
</dbReference>
<proteinExistence type="inferred from homology"/>
<evidence type="ECO:0000313" key="5">
    <source>
        <dbReference type="Proteomes" id="UP000559404"/>
    </source>
</evidence>
<dbReference type="GO" id="GO:0008270">
    <property type="term" value="F:zinc ion binding"/>
    <property type="evidence" value="ECO:0007669"/>
    <property type="project" value="UniProtKB-UniRule"/>
</dbReference>
<dbReference type="InterPro" id="IPR013088">
    <property type="entry name" value="Znf_NHR/GATA"/>
</dbReference>
<gene>
    <name evidence="3 4" type="primary">yacG</name>
    <name evidence="4" type="ORF">H1W37_17735</name>
</gene>
<feature type="binding site" evidence="3">
    <location>
        <position position="17"/>
    </location>
    <ligand>
        <name>Zn(2+)</name>
        <dbReference type="ChEBI" id="CHEBI:29105"/>
    </ligand>
</feature>
<name>A0A838Y3G0_9HYPH</name>
<comment type="similarity">
    <text evidence="3">Belongs to the DNA gyrase inhibitor YacG family.</text>
</comment>
<dbReference type="NCBIfam" id="NF002362">
    <property type="entry name" value="PRK01343.1"/>
    <property type="match status" value="1"/>
</dbReference>
<feature type="binding site" evidence="3">
    <location>
        <position position="20"/>
    </location>
    <ligand>
        <name>Zn(2+)</name>
        <dbReference type="ChEBI" id="CHEBI:29105"/>
    </ligand>
</feature>
<comment type="function">
    <text evidence="3">Inhibits all the catalytic activities of DNA gyrase by preventing its interaction with DNA. Acts by binding directly to the C-terminal domain of GyrB, which probably disrupts DNA binding by the gyrase.</text>
</comment>
<reference evidence="4 5" key="2">
    <citation type="submission" date="2020-08" db="EMBL/GenBank/DDBJ databases">
        <title>Stappia taiwanensis sp. nov., isolated from a coastal thermal spring.</title>
        <authorList>
            <person name="Kampfer P."/>
        </authorList>
    </citation>
    <scope>NUCLEOTIDE SEQUENCE [LARGE SCALE GENOMIC DNA]</scope>
    <source>
        <strain evidence="4 5">DSM 23284</strain>
    </source>
</reference>
<protein>
    <recommendedName>
        <fullName evidence="3">DNA gyrase inhibitor YacG</fullName>
    </recommendedName>
</protein>
<dbReference type="AlphaFoldDB" id="A0A838Y3G0"/>
<evidence type="ECO:0000256" key="1">
    <source>
        <dbReference type="ARBA" id="ARBA00022723"/>
    </source>
</evidence>
<evidence type="ECO:0000256" key="3">
    <source>
        <dbReference type="HAMAP-Rule" id="MF_00649"/>
    </source>
</evidence>
<reference evidence="4 5" key="1">
    <citation type="submission" date="2020-07" db="EMBL/GenBank/DDBJ databases">
        <authorList>
            <person name="Li M."/>
        </authorList>
    </citation>
    <scope>NUCLEOTIDE SEQUENCE [LARGE SCALE GENOMIC DNA]</scope>
    <source>
        <strain evidence="4 5">DSM 23284</strain>
    </source>
</reference>
<dbReference type="Proteomes" id="UP000559404">
    <property type="component" value="Unassembled WGS sequence"/>
</dbReference>